<reference evidence="2" key="2">
    <citation type="submission" date="2025-08" db="UniProtKB">
        <authorList>
            <consortium name="Ensembl"/>
        </authorList>
    </citation>
    <scope>IDENTIFICATION</scope>
</reference>
<organism evidence="2 3">
    <name type="scientific">Equus asinus</name>
    <name type="common">Donkey</name>
    <name type="synonym">Equus africanus asinus</name>
    <dbReference type="NCBI Taxonomy" id="9793"/>
    <lineage>
        <taxon>Eukaryota</taxon>
        <taxon>Metazoa</taxon>
        <taxon>Chordata</taxon>
        <taxon>Craniata</taxon>
        <taxon>Vertebrata</taxon>
        <taxon>Euteleostomi</taxon>
        <taxon>Mammalia</taxon>
        <taxon>Eutheria</taxon>
        <taxon>Laurasiatheria</taxon>
        <taxon>Perissodactyla</taxon>
        <taxon>Equidae</taxon>
        <taxon>Equus</taxon>
    </lineage>
</organism>
<evidence type="ECO:0000256" key="1">
    <source>
        <dbReference type="SAM" id="MobiDB-lite"/>
    </source>
</evidence>
<name>A0A9L0KDD3_EQUAS</name>
<proteinExistence type="predicted"/>
<dbReference type="AlphaFoldDB" id="A0A9L0KDD3"/>
<reference evidence="2" key="3">
    <citation type="submission" date="2025-09" db="UniProtKB">
        <authorList>
            <consortium name="Ensembl"/>
        </authorList>
    </citation>
    <scope>IDENTIFICATION</scope>
</reference>
<feature type="region of interest" description="Disordered" evidence="1">
    <location>
        <begin position="307"/>
        <end position="328"/>
    </location>
</feature>
<dbReference type="InterPro" id="IPR029288">
    <property type="entry name" value="DUF4607"/>
</dbReference>
<feature type="compositionally biased region" description="Basic and acidic residues" evidence="1">
    <location>
        <begin position="25"/>
        <end position="36"/>
    </location>
</feature>
<feature type="compositionally biased region" description="Polar residues" evidence="1">
    <location>
        <begin position="218"/>
        <end position="229"/>
    </location>
</feature>
<keyword evidence="3" id="KW-1185">Reference proteome</keyword>
<dbReference type="PANTHER" id="PTHR40708:SF1">
    <property type="entry name" value="RIKEN CDNA 1700113H08 GENE"/>
    <property type="match status" value="1"/>
</dbReference>
<dbReference type="GeneTree" id="ENSGT00390000015477"/>
<reference evidence="2 3" key="1">
    <citation type="journal article" date="2020" name="Nat. Commun.">
        <title>Donkey genomes provide new insights into domestication and selection for coat color.</title>
        <authorList>
            <person name="Wang"/>
            <person name="C."/>
            <person name="Li"/>
            <person name="H."/>
            <person name="Guo"/>
            <person name="Y."/>
            <person name="Huang"/>
            <person name="J."/>
            <person name="Sun"/>
            <person name="Y."/>
            <person name="Min"/>
            <person name="J."/>
            <person name="Wang"/>
            <person name="J."/>
            <person name="Fang"/>
            <person name="X."/>
            <person name="Zhao"/>
            <person name="Z."/>
            <person name="Wang"/>
            <person name="S."/>
            <person name="Zhang"/>
            <person name="Y."/>
            <person name="Liu"/>
            <person name="Q."/>
            <person name="Jiang"/>
            <person name="Q."/>
            <person name="Wang"/>
            <person name="X."/>
            <person name="Guo"/>
            <person name="Y."/>
            <person name="Yang"/>
            <person name="C."/>
            <person name="Wang"/>
            <person name="Y."/>
            <person name="Tian"/>
            <person name="F."/>
            <person name="Zhuang"/>
            <person name="G."/>
            <person name="Fan"/>
            <person name="Y."/>
            <person name="Gao"/>
            <person name="Q."/>
            <person name="Li"/>
            <person name="Y."/>
            <person name="Ju"/>
            <person name="Z."/>
            <person name="Li"/>
            <person name="J."/>
            <person name="Li"/>
            <person name="R."/>
            <person name="Hou"/>
            <person name="M."/>
            <person name="Yang"/>
            <person name="G."/>
            <person name="Liu"/>
            <person name="G."/>
            <person name="Liu"/>
            <person name="W."/>
            <person name="Guo"/>
            <person name="J."/>
            <person name="Pan"/>
            <person name="S."/>
            <person name="Fan"/>
            <person name="G."/>
            <person name="Zhang"/>
            <person name="W."/>
            <person name="Zhang"/>
            <person name="R."/>
            <person name="Yu"/>
            <person name="J."/>
            <person name="Zhang"/>
            <person name="X."/>
            <person name="Yin"/>
            <person name="Q."/>
            <person name="Ji"/>
            <person name="C."/>
            <person name="Jin"/>
            <person name="Y."/>
            <person name="Yue"/>
            <person name="G."/>
            <person name="Liu"/>
            <person name="M."/>
            <person name="Xu"/>
            <person name="J."/>
            <person name="Liu"/>
            <person name="S."/>
            <person name="Jordana"/>
            <person name="J."/>
            <person name="Noce"/>
            <person name="A."/>
            <person name="Amills"/>
            <person name="M."/>
            <person name="Wu"/>
            <person name="D.D."/>
            <person name="Li"/>
            <person name="S."/>
            <person name="Zhou"/>
            <person name="X. and Zhong"/>
            <person name="J."/>
        </authorList>
    </citation>
    <scope>NUCLEOTIDE SEQUENCE [LARGE SCALE GENOMIC DNA]</scope>
</reference>
<dbReference type="Ensembl" id="ENSEAST00005070807.1">
    <property type="protein sequence ID" value="ENSEASP00005060467.1"/>
    <property type="gene ID" value="ENSEASG00005020173.2"/>
</dbReference>
<evidence type="ECO:0000313" key="3">
    <source>
        <dbReference type="Proteomes" id="UP000694387"/>
    </source>
</evidence>
<feature type="region of interest" description="Disordered" evidence="1">
    <location>
        <begin position="213"/>
        <end position="241"/>
    </location>
</feature>
<protein>
    <submittedName>
        <fullName evidence="2">Chromosome 12 open reading frame 42</fullName>
    </submittedName>
</protein>
<dbReference type="PANTHER" id="PTHR40708">
    <property type="entry name" value="RIKEN CDNA 1700113H08 GENE"/>
    <property type="match status" value="1"/>
</dbReference>
<feature type="region of interest" description="Disordered" evidence="1">
    <location>
        <begin position="14"/>
        <end position="42"/>
    </location>
</feature>
<feature type="region of interest" description="Disordered" evidence="1">
    <location>
        <begin position="354"/>
        <end position="382"/>
    </location>
</feature>
<accession>A0A9L0KDD3</accession>
<dbReference type="OMA" id="LIFTVRQ"/>
<dbReference type="Proteomes" id="UP000694387">
    <property type="component" value="Chromosome 2"/>
</dbReference>
<gene>
    <name evidence="2" type="primary">C12orf42</name>
</gene>
<dbReference type="Pfam" id="PF15380">
    <property type="entry name" value="DUF4607"/>
    <property type="match status" value="1"/>
</dbReference>
<evidence type="ECO:0000313" key="2">
    <source>
        <dbReference type="Ensembl" id="ENSEASP00005060467.1"/>
    </source>
</evidence>
<sequence length="382" mass="42112">MLTTLWLPSDCRVLRTSQGSPPGSRMDRPVPREEAAGRVSGTRPMPLQKYPCYIPIVRSATLWERSISRANPSPHHERTVLPCSRFTAHMKNFSESLKLSHLRFLHFPVFQTPMACKRPLCTRQCLIPRSPAVSIASFEEDSYGEAGPFPTPSSEWDETPLIFTVRQEINKRAREAPKQAWSSLVLEQQMARRPSPFCSVNPLHLEAAGTHIKRHARPQNQPSHNSKADSVSPGPAPRPYTAIGLCRRGQTPLAPWRVSWSSSEPELEEKRTATVGALANPDVQSRPQGATGSLVVRGAVAMASEMLPKHPHPPGKREPRADASLHGNLAGAPLPRFAGAPTHLPSKRLIKVCSAPPSRPPRGFHTVCSQAPPRPRVNAHLH</sequence>